<sequence>MTTAALPTGAVDGQDAGAGAAGGQTPRAGAAGEQGPSGGSAAGRGLATGPADGPDLPTHSVGAFTRRLRELTGPALPFGAEELAALDAADAFPTAACRALDEAGLPRSYVPAEHGGDLADFTVVLRLLRAVSRIDLTVAAAHGKTYLGAVSTWIAGDDEAARRLGSRIADGEVVSCALTERDHGSDLLSGEVTARPAPGGGWLLDGEKWLINNVTRAGLVTVLARTDEEGGPRGFSLFLVDKARLEPGTWTSLPKVPTYGIRGADISGISFDAAHLPEDALIGAVGQGVEIIVKALHITRTCCAAMSLGAGDHALRLAADFAATHHDAGPGDTPGGAHGAPLARQPHIRRELGEATAGLLLAEATGLIAVRSLHSLTGEMSVISAVAKAYVPAQVDALVARLLQLLGPHGLLGPGDPHGQFAKAERDHRIIGIFDGSSLVNRNALIEQFPRIARGYRKGRTDAEALAEAASPHTAPRPFRPAGLSLLSTSGCSVLAGLPAAVEALRTRAADESRDRSPAPLVSLAERLLDATDRLHEAMATVRFTPRAVPGEAFDLAERYELCFAAAGALHLWLHGTTTTAADTTWLRGCLVKALTDLGEPVTAAETDVLDELTDLLLDGPPGTFVSLLDHLEANAS</sequence>
<feature type="compositionally biased region" description="Low complexity" evidence="6">
    <location>
        <begin position="8"/>
        <end position="31"/>
    </location>
</feature>
<comment type="similarity">
    <text evidence="2 5">Belongs to the acyl-CoA dehydrogenase family.</text>
</comment>
<dbReference type="PANTHER" id="PTHR43884:SF19">
    <property type="entry name" value="ACYL-COA DEHYDROGENASE FADE4-RELATED"/>
    <property type="match status" value="1"/>
</dbReference>
<evidence type="ECO:0000256" key="6">
    <source>
        <dbReference type="SAM" id="MobiDB-lite"/>
    </source>
</evidence>
<dbReference type="Pfam" id="PF02771">
    <property type="entry name" value="Acyl-CoA_dh_N"/>
    <property type="match status" value="1"/>
</dbReference>
<evidence type="ECO:0000259" key="8">
    <source>
        <dbReference type="Pfam" id="PF02770"/>
    </source>
</evidence>
<dbReference type="Proteomes" id="UP001622594">
    <property type="component" value="Chromosome"/>
</dbReference>
<keyword evidence="5" id="KW-0560">Oxidoreductase</keyword>
<evidence type="ECO:0000256" key="4">
    <source>
        <dbReference type="ARBA" id="ARBA00022827"/>
    </source>
</evidence>
<accession>A0ABZ1LBG8</accession>
<evidence type="ECO:0000256" key="2">
    <source>
        <dbReference type="ARBA" id="ARBA00009347"/>
    </source>
</evidence>
<dbReference type="Pfam" id="PF02770">
    <property type="entry name" value="Acyl-CoA_dh_M"/>
    <property type="match status" value="1"/>
</dbReference>
<feature type="region of interest" description="Disordered" evidence="6">
    <location>
        <begin position="1"/>
        <end position="60"/>
    </location>
</feature>
<comment type="cofactor">
    <cofactor evidence="1 5">
        <name>FAD</name>
        <dbReference type="ChEBI" id="CHEBI:57692"/>
    </cofactor>
</comment>
<feature type="domain" description="Acyl-CoA dehydrogenase/oxidase N-terminal" evidence="9">
    <location>
        <begin position="83"/>
        <end position="172"/>
    </location>
</feature>
<dbReference type="SUPFAM" id="SSF56645">
    <property type="entry name" value="Acyl-CoA dehydrogenase NM domain-like"/>
    <property type="match status" value="1"/>
</dbReference>
<evidence type="ECO:0000256" key="3">
    <source>
        <dbReference type="ARBA" id="ARBA00022630"/>
    </source>
</evidence>
<keyword evidence="11" id="KW-1185">Reference proteome</keyword>
<gene>
    <name evidence="10" type="ORF">OG814_10760</name>
</gene>
<dbReference type="Gene3D" id="2.40.110.10">
    <property type="entry name" value="Butyryl-CoA Dehydrogenase, subunit A, domain 2"/>
    <property type="match status" value="1"/>
</dbReference>
<evidence type="ECO:0000313" key="11">
    <source>
        <dbReference type="Proteomes" id="UP001622594"/>
    </source>
</evidence>
<dbReference type="Gene3D" id="1.10.540.10">
    <property type="entry name" value="Acyl-CoA dehydrogenase/oxidase, N-terminal domain"/>
    <property type="match status" value="1"/>
</dbReference>
<dbReference type="InterPro" id="IPR013786">
    <property type="entry name" value="AcylCoA_DH/ox_N"/>
</dbReference>
<evidence type="ECO:0000313" key="10">
    <source>
        <dbReference type="EMBL" id="WTR69713.1"/>
    </source>
</evidence>
<dbReference type="InterPro" id="IPR006091">
    <property type="entry name" value="Acyl-CoA_Oxase/DH_mid-dom"/>
</dbReference>
<keyword evidence="4 5" id="KW-0274">FAD</keyword>
<dbReference type="InterPro" id="IPR009075">
    <property type="entry name" value="AcylCo_DH/oxidase_C"/>
</dbReference>
<dbReference type="InterPro" id="IPR037069">
    <property type="entry name" value="AcylCoA_DH/ox_N_sf"/>
</dbReference>
<dbReference type="Pfam" id="PF00441">
    <property type="entry name" value="Acyl-CoA_dh_1"/>
    <property type="match status" value="1"/>
</dbReference>
<dbReference type="EMBL" id="CP108188">
    <property type="protein sequence ID" value="WTR69713.1"/>
    <property type="molecule type" value="Genomic_DNA"/>
</dbReference>
<evidence type="ECO:0000259" key="9">
    <source>
        <dbReference type="Pfam" id="PF02771"/>
    </source>
</evidence>
<protein>
    <submittedName>
        <fullName evidence="10">Acyl-CoA dehydrogenase</fullName>
    </submittedName>
</protein>
<dbReference type="RefSeq" id="WP_371635473.1">
    <property type="nucleotide sequence ID" value="NZ_CP108062.1"/>
</dbReference>
<dbReference type="CDD" id="cd00567">
    <property type="entry name" value="ACAD"/>
    <property type="match status" value="1"/>
</dbReference>
<evidence type="ECO:0000256" key="5">
    <source>
        <dbReference type="RuleBase" id="RU362125"/>
    </source>
</evidence>
<name>A0ABZ1LBG8_9ACTN</name>
<dbReference type="Gene3D" id="1.20.140.10">
    <property type="entry name" value="Butyryl-CoA Dehydrogenase, subunit A, domain 3"/>
    <property type="match status" value="1"/>
</dbReference>
<organism evidence="10 11">
    <name type="scientific">Streptomyces zaomyceticus</name>
    <dbReference type="NCBI Taxonomy" id="68286"/>
    <lineage>
        <taxon>Bacteria</taxon>
        <taxon>Bacillati</taxon>
        <taxon>Actinomycetota</taxon>
        <taxon>Actinomycetes</taxon>
        <taxon>Kitasatosporales</taxon>
        <taxon>Streptomycetaceae</taxon>
        <taxon>Streptomyces</taxon>
    </lineage>
</organism>
<feature type="domain" description="Acyl-CoA dehydrogenase/oxidase C-terminal" evidence="7">
    <location>
        <begin position="286"/>
        <end position="447"/>
    </location>
</feature>
<evidence type="ECO:0000256" key="1">
    <source>
        <dbReference type="ARBA" id="ARBA00001974"/>
    </source>
</evidence>
<keyword evidence="3 5" id="KW-0285">Flavoprotein</keyword>
<dbReference type="InterPro" id="IPR036250">
    <property type="entry name" value="AcylCo_DH-like_C"/>
</dbReference>
<dbReference type="PANTHER" id="PTHR43884">
    <property type="entry name" value="ACYL-COA DEHYDROGENASE"/>
    <property type="match status" value="1"/>
</dbReference>
<dbReference type="SUPFAM" id="SSF47203">
    <property type="entry name" value="Acyl-CoA dehydrogenase C-terminal domain-like"/>
    <property type="match status" value="1"/>
</dbReference>
<evidence type="ECO:0000259" key="7">
    <source>
        <dbReference type="Pfam" id="PF00441"/>
    </source>
</evidence>
<dbReference type="InterPro" id="IPR009100">
    <property type="entry name" value="AcylCoA_DH/oxidase_NM_dom_sf"/>
</dbReference>
<feature type="domain" description="Acyl-CoA oxidase/dehydrogenase middle" evidence="8">
    <location>
        <begin position="176"/>
        <end position="273"/>
    </location>
</feature>
<proteinExistence type="inferred from homology"/>
<dbReference type="InterPro" id="IPR046373">
    <property type="entry name" value="Acyl-CoA_Oxase/DH_mid-dom_sf"/>
</dbReference>
<reference evidence="10 11" key="1">
    <citation type="submission" date="2022-10" db="EMBL/GenBank/DDBJ databases">
        <title>The complete genomes of actinobacterial strains from the NBC collection.</title>
        <authorList>
            <person name="Joergensen T.S."/>
            <person name="Alvarez Arevalo M."/>
            <person name="Sterndorff E.B."/>
            <person name="Faurdal D."/>
            <person name="Vuksanovic O."/>
            <person name="Mourched A.-S."/>
            <person name="Charusanti P."/>
            <person name="Shaw S."/>
            <person name="Blin K."/>
            <person name="Weber T."/>
        </authorList>
    </citation>
    <scope>NUCLEOTIDE SEQUENCE [LARGE SCALE GENOMIC DNA]</scope>
    <source>
        <strain evidence="10 11">NBC_00123</strain>
    </source>
</reference>